<dbReference type="EMBL" id="JAGSPN010000384">
    <property type="protein sequence ID" value="MBR7784591.1"/>
    <property type="molecule type" value="Genomic_DNA"/>
</dbReference>
<dbReference type="Proteomes" id="UP000680067">
    <property type="component" value="Unassembled WGS sequence"/>
</dbReference>
<feature type="non-terminal residue" evidence="1">
    <location>
        <position position="1"/>
    </location>
</feature>
<dbReference type="RefSeq" id="WP_212689750.1">
    <property type="nucleotide sequence ID" value="NZ_JAGSPN010000384.1"/>
</dbReference>
<comment type="caution">
    <text evidence="1">The sequence shown here is derived from an EMBL/GenBank/DDBJ whole genome shotgun (WGS) entry which is preliminary data.</text>
</comment>
<gene>
    <name evidence="1" type="ORF">KDM89_20890</name>
</gene>
<reference evidence="1" key="1">
    <citation type="submission" date="2021-04" db="EMBL/GenBank/DDBJ databases">
        <title>novel species isolated from subtropical streams in China.</title>
        <authorList>
            <person name="Lu H."/>
        </authorList>
    </citation>
    <scope>NUCLEOTIDE SEQUENCE</scope>
    <source>
        <strain evidence="1">LFS511W</strain>
    </source>
</reference>
<dbReference type="AlphaFoldDB" id="A0A941DV77"/>
<evidence type="ECO:0000313" key="1">
    <source>
        <dbReference type="EMBL" id="MBR7784591.1"/>
    </source>
</evidence>
<proteinExistence type="predicted"/>
<protein>
    <submittedName>
        <fullName evidence="1">Uncharacterized protein</fullName>
    </submittedName>
</protein>
<sequence>SAKYWHILCLRRTSQHCTLRFDAVLKAKTGQKARQTWRFRKTASTHKPLKIKKLPTLGAA</sequence>
<organism evidence="1 2">
    <name type="scientific">Undibacterium luofuense</name>
    <dbReference type="NCBI Taxonomy" id="2828733"/>
    <lineage>
        <taxon>Bacteria</taxon>
        <taxon>Pseudomonadati</taxon>
        <taxon>Pseudomonadota</taxon>
        <taxon>Betaproteobacteria</taxon>
        <taxon>Burkholderiales</taxon>
        <taxon>Oxalobacteraceae</taxon>
        <taxon>Undibacterium</taxon>
    </lineage>
</organism>
<accession>A0A941DV77</accession>
<name>A0A941DV77_9BURK</name>
<keyword evidence="2" id="KW-1185">Reference proteome</keyword>
<evidence type="ECO:0000313" key="2">
    <source>
        <dbReference type="Proteomes" id="UP000680067"/>
    </source>
</evidence>